<evidence type="ECO:0000256" key="1">
    <source>
        <dbReference type="ARBA" id="ARBA00004123"/>
    </source>
</evidence>
<feature type="region of interest" description="Disordered" evidence="8">
    <location>
        <begin position="340"/>
        <end position="370"/>
    </location>
</feature>
<feature type="region of interest" description="Disordered" evidence="8">
    <location>
        <begin position="1"/>
        <end position="50"/>
    </location>
</feature>
<dbReference type="GO" id="GO:0003689">
    <property type="term" value="F:DNA clamp loader activity"/>
    <property type="evidence" value="ECO:0007669"/>
    <property type="project" value="TreeGrafter"/>
</dbReference>
<dbReference type="Proteomes" id="UP000320333">
    <property type="component" value="Unassembled WGS sequence"/>
</dbReference>
<dbReference type="EMBL" id="QEAP01000187">
    <property type="protein sequence ID" value="TPX73413.1"/>
    <property type="molecule type" value="Genomic_DNA"/>
</dbReference>
<keyword evidence="7" id="KW-0131">Cell cycle</keyword>
<feature type="compositionally biased region" description="Basic residues" evidence="8">
    <location>
        <begin position="447"/>
        <end position="458"/>
    </location>
</feature>
<evidence type="ECO:0008006" key="11">
    <source>
        <dbReference type="Google" id="ProtNLM"/>
    </source>
</evidence>
<evidence type="ECO:0000256" key="5">
    <source>
        <dbReference type="ARBA" id="ARBA00022840"/>
    </source>
</evidence>
<evidence type="ECO:0000256" key="6">
    <source>
        <dbReference type="ARBA" id="ARBA00023242"/>
    </source>
</evidence>
<dbReference type="InterPro" id="IPR027417">
    <property type="entry name" value="P-loop_NTPase"/>
</dbReference>
<dbReference type="GO" id="GO:0005524">
    <property type="term" value="F:ATP binding"/>
    <property type="evidence" value="ECO:0007669"/>
    <property type="project" value="UniProtKB-KW"/>
</dbReference>
<comment type="caution">
    <text evidence="9">The sequence shown here is derived from an EMBL/GenBank/DDBJ whole genome shotgun (WGS) entry which is preliminary data.</text>
</comment>
<dbReference type="AlphaFoldDB" id="A0A507FAW6"/>
<keyword evidence="4" id="KW-0227">DNA damage</keyword>
<evidence type="ECO:0000256" key="4">
    <source>
        <dbReference type="ARBA" id="ARBA00022763"/>
    </source>
</evidence>
<evidence type="ECO:0000256" key="2">
    <source>
        <dbReference type="ARBA" id="ARBA00006168"/>
    </source>
</evidence>
<dbReference type="SUPFAM" id="SSF52540">
    <property type="entry name" value="P-loop containing nucleoside triphosphate hydrolases"/>
    <property type="match status" value="1"/>
</dbReference>
<gene>
    <name evidence="9" type="ORF">CcCBS67573_g05326</name>
</gene>
<evidence type="ECO:0000256" key="3">
    <source>
        <dbReference type="ARBA" id="ARBA00022741"/>
    </source>
</evidence>
<name>A0A507FAW6_9FUNG</name>
<dbReference type="Pfam" id="PF03215">
    <property type="entry name" value="Rad17"/>
    <property type="match status" value="1"/>
</dbReference>
<feature type="compositionally biased region" description="Acidic residues" evidence="8">
    <location>
        <begin position="24"/>
        <end position="34"/>
    </location>
</feature>
<dbReference type="Gene3D" id="3.40.50.300">
    <property type="entry name" value="P-loop containing nucleotide triphosphate hydrolases"/>
    <property type="match status" value="1"/>
</dbReference>
<keyword evidence="10" id="KW-1185">Reference proteome</keyword>
<evidence type="ECO:0000256" key="7">
    <source>
        <dbReference type="ARBA" id="ARBA00023306"/>
    </source>
</evidence>
<protein>
    <recommendedName>
        <fullName evidence="11">AAA+ ATPase domain-containing protein</fullName>
    </recommendedName>
</protein>
<evidence type="ECO:0000313" key="9">
    <source>
        <dbReference type="EMBL" id="TPX73413.1"/>
    </source>
</evidence>
<keyword evidence="5" id="KW-0067">ATP-binding</keyword>
<dbReference type="GO" id="GO:0033314">
    <property type="term" value="P:mitotic DNA replication checkpoint signaling"/>
    <property type="evidence" value="ECO:0007669"/>
    <property type="project" value="TreeGrafter"/>
</dbReference>
<accession>A0A507FAW6</accession>
<comment type="subcellular location">
    <subcellularLocation>
        <location evidence="1">Nucleus</location>
    </subcellularLocation>
</comment>
<evidence type="ECO:0000313" key="10">
    <source>
        <dbReference type="Proteomes" id="UP000320333"/>
    </source>
</evidence>
<dbReference type="GO" id="GO:0005634">
    <property type="term" value="C:nucleus"/>
    <property type="evidence" value="ECO:0007669"/>
    <property type="project" value="UniProtKB-SubCell"/>
</dbReference>
<proteinExistence type="inferred from homology"/>
<feature type="compositionally biased region" description="Polar residues" evidence="8">
    <location>
        <begin position="429"/>
        <end position="439"/>
    </location>
</feature>
<dbReference type="PANTHER" id="PTHR12172:SF0">
    <property type="entry name" value="CELL CYCLE CHECKPOINT PROTEIN RAD17"/>
    <property type="match status" value="1"/>
</dbReference>
<keyword evidence="6" id="KW-0539">Nucleus</keyword>
<dbReference type="GO" id="GO:0000077">
    <property type="term" value="P:DNA damage checkpoint signaling"/>
    <property type="evidence" value="ECO:0007669"/>
    <property type="project" value="TreeGrafter"/>
</dbReference>
<dbReference type="STRING" id="246404.A0A507FAW6"/>
<dbReference type="OrthoDB" id="10265971at2759"/>
<sequence>MRLPKKVKTGATKSNKKVKQSPEMDVDAICDSDSDQERERATPRENQANAREETMSLLWVDKHMPLIERELAVHPRKISDVREWLQSAVSTDPLDTAMRNLHKSHRLLALTGKSGVGKTATIRMLAMELDVDVVEWVNPTHGYASDDSYSPSILSKFTEFVSSARKANTLVFTNESELDESAYPLTKTSKKLILIEDLPNLSHTATRTLFHAVLQSHVQSQSAVVYPIVLILSDTVASSSDHSDWRASSFESGLNLKNLVPEDVRTSSGFSRIHFNPIAPSILVKSLNRIIDQEFGVRKDAVLKKPTRQEIESVAHSCGGDIRNALNTLQFLALNRHTNSSRNISSQERSQRISQQSSSQRSVAKNDSISKSDVGNRNVNLIFYHALNKILIGKREDLRLILSSEFFCVGSFKHYAGLSTSEQCDQFPGSSESFSTNNDTNHDMHLPRHLSHHERKPLKSNPENVFEASHVDSDTFTAYLAQNYTSYFTDIEECVLAADAYCTADTLSGSWKNRSSMSVYSASIACRGTVFARQLPAPSQKFGGMNKPHLFTALKEKRETLDTLQESKTRWHKAYAKYLESEDGDSSKGNGNGVFRISHNHSSQAIILEVLPFASQIIAPTDTQLMNTLSFFGPRICKFTAMDENDCAVEISEEYEQIGKTRGSGGIHSATIMDEDAAIEDDIED</sequence>
<feature type="compositionally biased region" description="Basic residues" evidence="8">
    <location>
        <begin position="1"/>
        <end position="19"/>
    </location>
</feature>
<keyword evidence="3" id="KW-0547">Nucleotide-binding</keyword>
<feature type="region of interest" description="Disordered" evidence="8">
    <location>
        <begin position="429"/>
        <end position="459"/>
    </location>
</feature>
<dbReference type="PANTHER" id="PTHR12172">
    <property type="entry name" value="CELL CYCLE CHECKPOINT PROTEIN RAD17"/>
    <property type="match status" value="1"/>
</dbReference>
<dbReference type="GO" id="GO:0006281">
    <property type="term" value="P:DNA repair"/>
    <property type="evidence" value="ECO:0007669"/>
    <property type="project" value="InterPro"/>
</dbReference>
<dbReference type="InterPro" id="IPR004582">
    <property type="entry name" value="Checkpoint_prot_Rad17_Rad24"/>
</dbReference>
<dbReference type="GO" id="GO:0003682">
    <property type="term" value="F:chromatin binding"/>
    <property type="evidence" value="ECO:0007669"/>
    <property type="project" value="TreeGrafter"/>
</dbReference>
<comment type="similarity">
    <text evidence="2">Belongs to the rad17/RAD24 family.</text>
</comment>
<organism evidence="9 10">
    <name type="scientific">Chytriomyces confervae</name>
    <dbReference type="NCBI Taxonomy" id="246404"/>
    <lineage>
        <taxon>Eukaryota</taxon>
        <taxon>Fungi</taxon>
        <taxon>Fungi incertae sedis</taxon>
        <taxon>Chytridiomycota</taxon>
        <taxon>Chytridiomycota incertae sedis</taxon>
        <taxon>Chytridiomycetes</taxon>
        <taxon>Chytridiales</taxon>
        <taxon>Chytriomycetaceae</taxon>
        <taxon>Chytriomyces</taxon>
    </lineage>
</organism>
<evidence type="ECO:0000256" key="8">
    <source>
        <dbReference type="SAM" id="MobiDB-lite"/>
    </source>
</evidence>
<feature type="compositionally biased region" description="Low complexity" evidence="8">
    <location>
        <begin position="340"/>
        <end position="362"/>
    </location>
</feature>
<reference evidence="9 10" key="1">
    <citation type="journal article" date="2019" name="Sci. Rep.">
        <title>Comparative genomics of chytrid fungi reveal insights into the obligate biotrophic and pathogenic lifestyle of Synchytrium endobioticum.</title>
        <authorList>
            <person name="van de Vossenberg B.T.L.H."/>
            <person name="Warris S."/>
            <person name="Nguyen H.D.T."/>
            <person name="van Gent-Pelzer M.P.E."/>
            <person name="Joly D.L."/>
            <person name="van de Geest H.C."/>
            <person name="Bonants P.J.M."/>
            <person name="Smith D.S."/>
            <person name="Levesque C.A."/>
            <person name="van der Lee T.A.J."/>
        </authorList>
    </citation>
    <scope>NUCLEOTIDE SEQUENCE [LARGE SCALE GENOMIC DNA]</scope>
    <source>
        <strain evidence="9 10">CBS 675.73</strain>
    </source>
</reference>